<keyword evidence="4" id="KW-1185">Reference proteome</keyword>
<feature type="compositionally biased region" description="Low complexity" evidence="1">
    <location>
        <begin position="1"/>
        <end position="29"/>
    </location>
</feature>
<gene>
    <name evidence="3" type="ORF">F4560_000828</name>
</gene>
<proteinExistence type="predicted"/>
<accession>A0A7W9HF58</accession>
<evidence type="ECO:0000313" key="3">
    <source>
        <dbReference type="EMBL" id="MBB5801060.1"/>
    </source>
</evidence>
<dbReference type="RefSeq" id="WP_184916406.1">
    <property type="nucleotide sequence ID" value="NZ_JACHMO010000001.1"/>
</dbReference>
<comment type="caution">
    <text evidence="3">The sequence shown here is derived from an EMBL/GenBank/DDBJ whole genome shotgun (WGS) entry which is preliminary data.</text>
</comment>
<evidence type="ECO:0000256" key="1">
    <source>
        <dbReference type="SAM" id="MobiDB-lite"/>
    </source>
</evidence>
<keyword evidence="2" id="KW-0812">Transmembrane</keyword>
<feature type="region of interest" description="Disordered" evidence="1">
    <location>
        <begin position="1"/>
        <end position="64"/>
    </location>
</feature>
<reference evidence="3 4" key="1">
    <citation type="submission" date="2020-08" db="EMBL/GenBank/DDBJ databases">
        <title>Sequencing the genomes of 1000 actinobacteria strains.</title>
        <authorList>
            <person name="Klenk H.-P."/>
        </authorList>
    </citation>
    <scope>NUCLEOTIDE SEQUENCE [LARGE SCALE GENOMIC DNA]</scope>
    <source>
        <strain evidence="3 4">DSM 45486</strain>
    </source>
</reference>
<keyword evidence="2" id="KW-0472">Membrane</keyword>
<dbReference type="Proteomes" id="UP000552097">
    <property type="component" value="Unassembled WGS sequence"/>
</dbReference>
<evidence type="ECO:0000313" key="4">
    <source>
        <dbReference type="Proteomes" id="UP000552097"/>
    </source>
</evidence>
<dbReference type="AlphaFoldDB" id="A0A7W9HF58"/>
<organism evidence="3 4">
    <name type="scientific">Saccharothrix ecbatanensis</name>
    <dbReference type="NCBI Taxonomy" id="1105145"/>
    <lineage>
        <taxon>Bacteria</taxon>
        <taxon>Bacillati</taxon>
        <taxon>Actinomycetota</taxon>
        <taxon>Actinomycetes</taxon>
        <taxon>Pseudonocardiales</taxon>
        <taxon>Pseudonocardiaceae</taxon>
        <taxon>Saccharothrix</taxon>
    </lineage>
</organism>
<name>A0A7W9HF58_9PSEU</name>
<feature type="transmembrane region" description="Helical" evidence="2">
    <location>
        <begin position="69"/>
        <end position="90"/>
    </location>
</feature>
<evidence type="ECO:0000256" key="2">
    <source>
        <dbReference type="SAM" id="Phobius"/>
    </source>
</evidence>
<keyword evidence="2" id="KW-1133">Transmembrane helix</keyword>
<sequence>MSNQQPPWQPYQGQPHHGQPHHGYQGRPQPAQPYPQHPSQHAAPYPGGGYPGAPQEGRRPPKRGTKGKVFLAIAGVVVVVAAAVTGVVLYTGGGSGGGPDFAERPGAEEVAFPDLGKLGYDAGPDAVCESLGKIMTARGYERAGSSSKFGITCFFDTPAASVLKDGTTHLSVGIFVIRGADADRGYRLKIDSITRFREKPTARESFVLSELTEFPSGDEGFFAHSEFKGNPDKHSLATVGFRSGDDTVVMEINGSIRNLSGDQPNDAMPEAELYGEAVDIVKAMNGDGSAGAPRIKPAPTQEYPGLPPLKKPRLAEGDGADGQCAAITTAAQQLVMKLKKADVASSTSTVLCHYDHAADYHQKRILHRLEVTVRDFSANQKLSASGELGRDLLTIFEQAAEKPQSGDKRKSTQGPLYSLPVGTSGYMVYTKQEGADGKSSAWIKAAYVQDNIYYRFYLTGARFADGTTDPVALPEEQLVADLLKILTAMDR</sequence>
<protein>
    <submittedName>
        <fullName evidence="3">Uncharacterized protein</fullName>
    </submittedName>
</protein>
<dbReference type="EMBL" id="JACHMO010000001">
    <property type="protein sequence ID" value="MBB5801060.1"/>
    <property type="molecule type" value="Genomic_DNA"/>
</dbReference>